<keyword evidence="2" id="KW-1185">Reference proteome</keyword>
<gene>
    <name evidence="1" type="ORF">MUY27_10990</name>
</gene>
<dbReference type="EMBL" id="JALJEJ010000004">
    <property type="protein sequence ID" value="MCJ8210238.1"/>
    <property type="molecule type" value="Genomic_DNA"/>
</dbReference>
<dbReference type="InterPro" id="IPR029044">
    <property type="entry name" value="Nucleotide-diphossugar_trans"/>
</dbReference>
<organism evidence="1 2">
    <name type="scientific">Mucilaginibacter straminoryzae</name>
    <dbReference type="NCBI Taxonomy" id="2932774"/>
    <lineage>
        <taxon>Bacteria</taxon>
        <taxon>Pseudomonadati</taxon>
        <taxon>Bacteroidota</taxon>
        <taxon>Sphingobacteriia</taxon>
        <taxon>Sphingobacteriales</taxon>
        <taxon>Sphingobacteriaceae</taxon>
        <taxon>Mucilaginibacter</taxon>
    </lineage>
</organism>
<accession>A0A9X1X5Y8</accession>
<evidence type="ECO:0000313" key="2">
    <source>
        <dbReference type="Proteomes" id="UP001139450"/>
    </source>
</evidence>
<sequence>MSSVVCTLFEGHYHYGGGALVNSLYKSGFRGDFFIGYKGELPFWARAVTEKVWPSGKISKSVEVAEGLLVHFILIETNYHFTNYKPQFMLLLMSDYANDASGIFYFDPDIVVRCKWEFYENWIQYGITLVHEIVSSDFPPTHPKRFAWQKVINALNLKVERELYHYINAGFCGVSSDRLQFLKTWDEIIKIAMSSFGMDMNYLDNKNDPSNEFHMGDQDALNICAMCCKEPISEIGPEGMDFIGGGWLMSHATGKPKPWKVSFFLQALKGRRASLSEKQFWKNVKYPINLYPKTKVFFKYVDLKVSLIVNRFYSK</sequence>
<comment type="caution">
    <text evidence="1">The sequence shown here is derived from an EMBL/GenBank/DDBJ whole genome shotgun (WGS) entry which is preliminary data.</text>
</comment>
<proteinExistence type="predicted"/>
<reference evidence="1" key="1">
    <citation type="submission" date="2022-04" db="EMBL/GenBank/DDBJ databases">
        <title>Mucilaginibacter sp. RS28 isolated from freshwater.</title>
        <authorList>
            <person name="Ko S.-R."/>
        </authorList>
    </citation>
    <scope>NUCLEOTIDE SEQUENCE</scope>
    <source>
        <strain evidence="1">RS28</strain>
    </source>
</reference>
<name>A0A9X1X5Y8_9SPHI</name>
<protein>
    <submittedName>
        <fullName evidence="1">Uncharacterized protein</fullName>
    </submittedName>
</protein>
<dbReference type="Proteomes" id="UP001139450">
    <property type="component" value="Unassembled WGS sequence"/>
</dbReference>
<dbReference type="SUPFAM" id="SSF53448">
    <property type="entry name" value="Nucleotide-diphospho-sugar transferases"/>
    <property type="match status" value="1"/>
</dbReference>
<dbReference type="Gene3D" id="3.90.550.10">
    <property type="entry name" value="Spore Coat Polysaccharide Biosynthesis Protein SpsA, Chain A"/>
    <property type="match status" value="1"/>
</dbReference>
<dbReference type="RefSeq" id="WP_245130075.1">
    <property type="nucleotide sequence ID" value="NZ_JALJEJ010000004.1"/>
</dbReference>
<dbReference type="AlphaFoldDB" id="A0A9X1X5Y8"/>
<evidence type="ECO:0000313" key="1">
    <source>
        <dbReference type="EMBL" id="MCJ8210238.1"/>
    </source>
</evidence>